<dbReference type="OrthoDB" id="7669168at2759"/>
<reference evidence="2" key="1">
    <citation type="submission" date="2020-01" db="EMBL/GenBank/DDBJ databases">
        <title>Draft genome sequence of the Termite Coptotermes fromosanus.</title>
        <authorList>
            <person name="Itakura S."/>
            <person name="Yosikawa Y."/>
            <person name="Umezawa K."/>
        </authorList>
    </citation>
    <scope>NUCLEOTIDE SEQUENCE [LARGE SCALE GENOMIC DNA]</scope>
</reference>
<dbReference type="EMBL" id="BLKM01005220">
    <property type="protein sequence ID" value="GFG33681.1"/>
    <property type="molecule type" value="Genomic_DNA"/>
</dbReference>
<gene>
    <name evidence="1" type="ORF">Cfor_12295</name>
</gene>
<keyword evidence="2" id="KW-1185">Reference proteome</keyword>
<dbReference type="AlphaFoldDB" id="A0A6L2PM74"/>
<dbReference type="InParanoid" id="A0A6L2PM74"/>
<dbReference type="Proteomes" id="UP000502823">
    <property type="component" value="Unassembled WGS sequence"/>
</dbReference>
<accession>A0A6L2PM74</accession>
<feature type="non-terminal residue" evidence="1">
    <location>
        <position position="212"/>
    </location>
</feature>
<protein>
    <submittedName>
        <fullName evidence="1">Uncharacterized protein</fullName>
    </submittedName>
</protein>
<evidence type="ECO:0000313" key="2">
    <source>
        <dbReference type="Proteomes" id="UP000502823"/>
    </source>
</evidence>
<evidence type="ECO:0000313" key="1">
    <source>
        <dbReference type="EMBL" id="GFG33681.1"/>
    </source>
</evidence>
<name>A0A6L2PM74_COPFO</name>
<comment type="caution">
    <text evidence="1">The sequence shown here is derived from an EMBL/GenBank/DDBJ whole genome shotgun (WGS) entry which is preliminary data.</text>
</comment>
<sequence length="212" mass="23489">MSDTSPPSRPKIQVVRLPSYEQAKLRPLLEGGVQLQAQFQHMRFGDYVSYSSSDDANKQYFSFHDHGYMGQKASLATKSLDNIFARQLSSGTEQGSPFLWQDATRSEEQLYHASYSLPGATCPANKGSRFSGARSRISALLKKLSPRPRHKAAAPSSPCPWVVVEFSNKDLESPDVSGRASSVTSDHSFDMAVRASRLRRQQAANNRNIHGQ</sequence>
<proteinExistence type="predicted"/>
<organism evidence="1 2">
    <name type="scientific">Coptotermes formosanus</name>
    <name type="common">Formosan subterranean termite</name>
    <dbReference type="NCBI Taxonomy" id="36987"/>
    <lineage>
        <taxon>Eukaryota</taxon>
        <taxon>Metazoa</taxon>
        <taxon>Ecdysozoa</taxon>
        <taxon>Arthropoda</taxon>
        <taxon>Hexapoda</taxon>
        <taxon>Insecta</taxon>
        <taxon>Pterygota</taxon>
        <taxon>Neoptera</taxon>
        <taxon>Polyneoptera</taxon>
        <taxon>Dictyoptera</taxon>
        <taxon>Blattodea</taxon>
        <taxon>Blattoidea</taxon>
        <taxon>Termitoidae</taxon>
        <taxon>Rhinotermitidae</taxon>
        <taxon>Coptotermes</taxon>
    </lineage>
</organism>